<evidence type="ECO:0000313" key="1">
    <source>
        <dbReference type="EMBL" id="MCM3738445.1"/>
    </source>
</evidence>
<keyword evidence="2" id="KW-1185">Reference proteome</keyword>
<sequence length="80" mass="8998">MFTNKKGIRIGLGLFIFLSAIQCTIGYIEGYYKFYTGNELLISETWQTVLLEVPEGILVILGAIALYQFTKKLPGKTESM</sequence>
<evidence type="ECO:0000313" key="2">
    <source>
        <dbReference type="Proteomes" id="UP001202289"/>
    </source>
</evidence>
<dbReference type="EMBL" id="JAMBOP010000044">
    <property type="protein sequence ID" value="MCM3738445.1"/>
    <property type="molecule type" value="Genomic_DNA"/>
</dbReference>
<dbReference type="Proteomes" id="UP001202289">
    <property type="component" value="Unassembled WGS sequence"/>
</dbReference>
<gene>
    <name evidence="1" type="ORF">M3215_22345</name>
</gene>
<comment type="caution">
    <text evidence="1">The sequence shown here is derived from an EMBL/GenBank/DDBJ whole genome shotgun (WGS) entry which is preliminary data.</text>
</comment>
<name>A0ACC6AC39_9BACI</name>
<accession>A0ACC6AC39</accession>
<proteinExistence type="predicted"/>
<organism evidence="1 2">
    <name type="scientific">Bacillus cytotoxicus</name>
    <dbReference type="NCBI Taxonomy" id="580165"/>
    <lineage>
        <taxon>Bacteria</taxon>
        <taxon>Bacillati</taxon>
        <taxon>Bacillota</taxon>
        <taxon>Bacilli</taxon>
        <taxon>Bacillales</taxon>
        <taxon>Bacillaceae</taxon>
        <taxon>Bacillus</taxon>
        <taxon>Bacillus cereus group</taxon>
    </lineage>
</organism>
<reference evidence="1" key="1">
    <citation type="submission" date="2022-05" db="EMBL/GenBank/DDBJ databases">
        <title>Comparative Genomics of Spacecraft Associated Microbes.</title>
        <authorList>
            <person name="Tran M.T."/>
            <person name="Wright A."/>
            <person name="Seuylemezian A."/>
            <person name="Eisen J."/>
            <person name="Coil D."/>
        </authorList>
    </citation>
    <scope>NUCLEOTIDE SEQUENCE</scope>
    <source>
        <strain evidence="1">FAIRING 10M-2.2</strain>
    </source>
</reference>
<protein>
    <submittedName>
        <fullName evidence="1">DUF3937 family protein</fullName>
    </submittedName>
</protein>